<reference evidence="1 2" key="1">
    <citation type="journal article" date="2016" name="PLoS Pathog.">
        <title>Biosynthesis of antibiotic leucinostatins in bio-control fungus Purpureocillium lilacinum and their inhibition on phytophthora revealed by genome mining.</title>
        <authorList>
            <person name="Wang G."/>
            <person name="Liu Z."/>
            <person name="Lin R."/>
            <person name="Li E."/>
            <person name="Mao Z."/>
            <person name="Ling J."/>
            <person name="Yang Y."/>
            <person name="Yin W.B."/>
            <person name="Xie B."/>
        </authorList>
    </citation>
    <scope>NUCLEOTIDE SEQUENCE [LARGE SCALE GENOMIC DNA]</scope>
    <source>
        <strain evidence="1">170</strain>
    </source>
</reference>
<accession>A0A179F5E4</accession>
<dbReference type="PANTHER" id="PTHR38797">
    <property type="entry name" value="NUCLEAR PORE COMPLEX PROTEIN NUP85-RELATED"/>
    <property type="match status" value="1"/>
</dbReference>
<dbReference type="RefSeq" id="XP_018138522.1">
    <property type="nucleotide sequence ID" value="XM_018285738.1"/>
</dbReference>
<dbReference type="STRING" id="1380566.A0A179F5E4"/>
<keyword evidence="2" id="KW-1185">Reference proteome</keyword>
<protein>
    <submittedName>
        <fullName evidence="1">Uncharacterized protein</fullName>
    </submittedName>
</protein>
<dbReference type="AlphaFoldDB" id="A0A179F5E4"/>
<dbReference type="InterPro" id="IPR022085">
    <property type="entry name" value="OpdG"/>
</dbReference>
<dbReference type="OrthoDB" id="5122791at2759"/>
<dbReference type="Pfam" id="PF12311">
    <property type="entry name" value="DUF3632"/>
    <property type="match status" value="1"/>
</dbReference>
<evidence type="ECO:0000313" key="1">
    <source>
        <dbReference type="EMBL" id="OAQ60644.1"/>
    </source>
</evidence>
<comment type="caution">
    <text evidence="1">The sequence shown here is derived from an EMBL/GenBank/DDBJ whole genome shotgun (WGS) entry which is preliminary data.</text>
</comment>
<sequence length="261" mass="29221">MINRNTVQPFTLPRWIILMEEYPEFKIINQLVHQPDTSVADALDQFSRLTSSLINTENADPVGVHPWHTFCSLIEVAKRTGHDKQAKLVEFVVSLQKVKVVNPTTGEQLKSGGQLLWTEMPTLGYTAADDWNEIDVTDANTVPEVLHRYENFIALLARMSSAAHVDYSDSTVPEMDFSFWSMRAFKEAFEGHTQQAPADAAVFDRRGDDAGTVMTQEMWESWEEALRGLLDSCSPGSIGLVDRALSRMKDARGTGLANRST</sequence>
<dbReference type="InterPro" id="IPR053204">
    <property type="entry name" value="Oxopyrrolidines_Biosynth-assoc"/>
</dbReference>
<dbReference type="PANTHER" id="PTHR38797:SF6">
    <property type="match status" value="1"/>
</dbReference>
<dbReference type="EMBL" id="LSBJ02000008">
    <property type="protein sequence ID" value="OAQ60644.1"/>
    <property type="molecule type" value="Genomic_DNA"/>
</dbReference>
<organism evidence="1 2">
    <name type="scientific">Pochonia chlamydosporia 170</name>
    <dbReference type="NCBI Taxonomy" id="1380566"/>
    <lineage>
        <taxon>Eukaryota</taxon>
        <taxon>Fungi</taxon>
        <taxon>Dikarya</taxon>
        <taxon>Ascomycota</taxon>
        <taxon>Pezizomycotina</taxon>
        <taxon>Sordariomycetes</taxon>
        <taxon>Hypocreomycetidae</taxon>
        <taxon>Hypocreales</taxon>
        <taxon>Clavicipitaceae</taxon>
        <taxon>Pochonia</taxon>
    </lineage>
</organism>
<dbReference type="KEGG" id="pchm:VFPPC_06757"/>
<dbReference type="GeneID" id="28849732"/>
<name>A0A179F5E4_METCM</name>
<proteinExistence type="predicted"/>
<dbReference type="Proteomes" id="UP000078397">
    <property type="component" value="Unassembled WGS sequence"/>
</dbReference>
<evidence type="ECO:0000313" key="2">
    <source>
        <dbReference type="Proteomes" id="UP000078397"/>
    </source>
</evidence>
<gene>
    <name evidence="1" type="ORF">VFPPC_06757</name>
</gene>